<dbReference type="KEGG" id="cgn:OK18_00610"/>
<keyword evidence="2" id="KW-0472">Membrane</keyword>
<proteinExistence type="predicted"/>
<reference evidence="3 4" key="1">
    <citation type="submission" date="2014-11" db="EMBL/GenBank/DDBJ databases">
        <authorList>
            <person name="Park G.-S."/>
            <person name="Hong S.-J."/>
            <person name="Jung B.K."/>
            <person name="Khan A.R."/>
            <person name="Kwak Y."/>
            <person name="Shin J.-H."/>
        </authorList>
    </citation>
    <scope>NUCLEOTIDE SEQUENCE [LARGE SCALE GENOMIC DNA]</scope>
    <source>
        <strain evidence="3 4">DSM 27622</strain>
    </source>
</reference>
<accession>A0A0G3LWJ6</accession>
<dbReference type="Proteomes" id="UP000035213">
    <property type="component" value="Chromosome"/>
</dbReference>
<organism evidence="3 4">
    <name type="scientific">Chryseobacterium gallinarum</name>
    <dbReference type="NCBI Taxonomy" id="1324352"/>
    <lineage>
        <taxon>Bacteria</taxon>
        <taxon>Pseudomonadati</taxon>
        <taxon>Bacteroidota</taxon>
        <taxon>Flavobacteriia</taxon>
        <taxon>Flavobacteriales</taxon>
        <taxon>Weeksellaceae</taxon>
        <taxon>Chryseobacterium group</taxon>
        <taxon>Chryseobacterium</taxon>
    </lineage>
</organism>
<evidence type="ECO:0000256" key="1">
    <source>
        <dbReference type="SAM" id="MobiDB-lite"/>
    </source>
</evidence>
<protein>
    <recommendedName>
        <fullName evidence="5">Conjugal transfer protein TraD</fullName>
    </recommendedName>
</protein>
<feature type="region of interest" description="Disordered" evidence="1">
    <location>
        <begin position="75"/>
        <end position="97"/>
    </location>
</feature>
<gene>
    <name evidence="3" type="ORF">OK18_00610</name>
</gene>
<dbReference type="OrthoDB" id="1274315at2"/>
<dbReference type="RefSeq" id="WP_053326729.1">
    <property type="nucleotide sequence ID" value="NZ_CP009928.1"/>
</dbReference>
<evidence type="ECO:0000256" key="2">
    <source>
        <dbReference type="SAM" id="Phobius"/>
    </source>
</evidence>
<name>A0A0G3LWJ6_CHRGL</name>
<dbReference type="EMBL" id="CP009928">
    <property type="protein sequence ID" value="AKK71336.1"/>
    <property type="molecule type" value="Genomic_DNA"/>
</dbReference>
<dbReference type="STRING" id="1324352.OK18_00610"/>
<evidence type="ECO:0000313" key="4">
    <source>
        <dbReference type="Proteomes" id="UP000035213"/>
    </source>
</evidence>
<keyword evidence="2" id="KW-0812">Transmembrane</keyword>
<keyword evidence="2" id="KW-1133">Transmembrane helix</keyword>
<sequence length="204" mass="23126">METWIQIIILACLLVIILLLLVDKVKIIKIKKPQEELLKPERLPDIMGKPVLVQKERPLYPKKYPKMMADRLKKRDTAVEARPVSTTEAGEDGVSGSMDWSDDEINNESQPEDGHFTQGVSLEELMRVGDLLKQDHLNEVQENQTAEIIQKIRGTELFDAMQSSIQGASQKIARLLDKSLSENQLGDVQVKYKGPEQFDIGDFL</sequence>
<evidence type="ECO:0008006" key="5">
    <source>
        <dbReference type="Google" id="ProtNLM"/>
    </source>
</evidence>
<dbReference type="AlphaFoldDB" id="A0A0G3LWJ6"/>
<feature type="transmembrane region" description="Helical" evidence="2">
    <location>
        <begin position="6"/>
        <end position="22"/>
    </location>
</feature>
<dbReference type="PATRIC" id="fig|1324352.5.peg.130"/>
<evidence type="ECO:0000313" key="3">
    <source>
        <dbReference type="EMBL" id="AKK71336.1"/>
    </source>
</evidence>